<sequence>FLITISRRPAVREDFCETLGILRQHFKPDLRHGGREDPWRRKETAAVELVGAASCGGHVNPGILKTKMNRD</sequence>
<dbReference type="EMBL" id="HG994367">
    <property type="protein sequence ID" value="CAF1708509.1"/>
    <property type="molecule type" value="Genomic_DNA"/>
</dbReference>
<accession>A0A816IKH2</accession>
<protein>
    <submittedName>
        <fullName evidence="1">(rape) hypothetical protein</fullName>
    </submittedName>
</protein>
<proteinExistence type="predicted"/>
<reference evidence="1" key="1">
    <citation type="submission" date="2021-01" db="EMBL/GenBank/DDBJ databases">
        <authorList>
            <consortium name="Genoscope - CEA"/>
            <person name="William W."/>
        </authorList>
    </citation>
    <scope>NUCLEOTIDE SEQUENCE</scope>
</reference>
<dbReference type="AlphaFoldDB" id="A0A816IKH2"/>
<feature type="non-terminal residue" evidence="1">
    <location>
        <position position="1"/>
    </location>
</feature>
<evidence type="ECO:0000313" key="1">
    <source>
        <dbReference type="EMBL" id="CAF1708509.1"/>
    </source>
</evidence>
<dbReference type="Proteomes" id="UP001295469">
    <property type="component" value="Chromosome C03"/>
</dbReference>
<name>A0A816IKH2_BRANA</name>
<organism evidence="1">
    <name type="scientific">Brassica napus</name>
    <name type="common">Rape</name>
    <dbReference type="NCBI Taxonomy" id="3708"/>
    <lineage>
        <taxon>Eukaryota</taxon>
        <taxon>Viridiplantae</taxon>
        <taxon>Streptophyta</taxon>
        <taxon>Embryophyta</taxon>
        <taxon>Tracheophyta</taxon>
        <taxon>Spermatophyta</taxon>
        <taxon>Magnoliopsida</taxon>
        <taxon>eudicotyledons</taxon>
        <taxon>Gunneridae</taxon>
        <taxon>Pentapetalae</taxon>
        <taxon>rosids</taxon>
        <taxon>malvids</taxon>
        <taxon>Brassicales</taxon>
        <taxon>Brassicaceae</taxon>
        <taxon>Brassiceae</taxon>
        <taxon>Brassica</taxon>
    </lineage>
</organism>
<gene>
    <name evidence="1" type="ORF">DARMORV10_C03P69020.1</name>
</gene>